<sequence>MAPVPLLVFFALFNPLLVCASKDGLAFNRRLPFNCGKLGEIGFPFTNNTSPETCGPCVVDGCNDDSQRIQLVRGGKWFELHNISQAGTISITDKDLRGHLNSNSCDSFNNLSLPASLPYFSIQEISNLTLFNAIPVSIFLTILNLTIQDARTSASIILATPVCLVLHLPVQFFSSQ</sequence>
<dbReference type="AlphaFoldDB" id="A0A2K1YSU9"/>
<keyword evidence="1" id="KW-1133">Transmembrane helix</keyword>
<reference evidence="3 4" key="1">
    <citation type="journal article" date="2006" name="Science">
        <title>The genome of black cottonwood, Populus trichocarpa (Torr. &amp; Gray).</title>
        <authorList>
            <person name="Tuskan G.A."/>
            <person name="Difazio S."/>
            <person name="Jansson S."/>
            <person name="Bohlmann J."/>
            <person name="Grigoriev I."/>
            <person name="Hellsten U."/>
            <person name="Putnam N."/>
            <person name="Ralph S."/>
            <person name="Rombauts S."/>
            <person name="Salamov A."/>
            <person name="Schein J."/>
            <person name="Sterck L."/>
            <person name="Aerts A."/>
            <person name="Bhalerao R.R."/>
            <person name="Bhalerao R.P."/>
            <person name="Blaudez D."/>
            <person name="Boerjan W."/>
            <person name="Brun A."/>
            <person name="Brunner A."/>
            <person name="Busov V."/>
            <person name="Campbell M."/>
            <person name="Carlson J."/>
            <person name="Chalot M."/>
            <person name="Chapman J."/>
            <person name="Chen G.L."/>
            <person name="Cooper D."/>
            <person name="Coutinho P.M."/>
            <person name="Couturier J."/>
            <person name="Covert S."/>
            <person name="Cronk Q."/>
            <person name="Cunningham R."/>
            <person name="Davis J."/>
            <person name="Degroeve S."/>
            <person name="Dejardin A."/>
            <person name="Depamphilis C."/>
            <person name="Detter J."/>
            <person name="Dirks B."/>
            <person name="Dubchak I."/>
            <person name="Duplessis S."/>
            <person name="Ehlting J."/>
            <person name="Ellis B."/>
            <person name="Gendler K."/>
            <person name="Goodstein D."/>
            <person name="Gribskov M."/>
            <person name="Grimwood J."/>
            <person name="Groover A."/>
            <person name="Gunter L."/>
            <person name="Hamberger B."/>
            <person name="Heinze B."/>
            <person name="Helariutta Y."/>
            <person name="Henrissat B."/>
            <person name="Holligan D."/>
            <person name="Holt R."/>
            <person name="Huang W."/>
            <person name="Islam-Faridi N."/>
            <person name="Jones S."/>
            <person name="Jones-Rhoades M."/>
            <person name="Jorgensen R."/>
            <person name="Joshi C."/>
            <person name="Kangasjarvi J."/>
            <person name="Karlsson J."/>
            <person name="Kelleher C."/>
            <person name="Kirkpatrick R."/>
            <person name="Kirst M."/>
            <person name="Kohler A."/>
            <person name="Kalluri U."/>
            <person name="Larimer F."/>
            <person name="Leebens-Mack J."/>
            <person name="Leple J.C."/>
            <person name="Locascio P."/>
            <person name="Lou Y."/>
            <person name="Lucas S."/>
            <person name="Martin F."/>
            <person name="Montanini B."/>
            <person name="Napoli C."/>
            <person name="Nelson D.R."/>
            <person name="Nelson C."/>
            <person name="Nieminen K."/>
            <person name="Nilsson O."/>
            <person name="Pereda V."/>
            <person name="Peter G."/>
            <person name="Philippe R."/>
            <person name="Pilate G."/>
            <person name="Poliakov A."/>
            <person name="Razumovskaya J."/>
            <person name="Richardson P."/>
            <person name="Rinaldi C."/>
            <person name="Ritland K."/>
            <person name="Rouze P."/>
            <person name="Ryaboy D."/>
            <person name="Schmutz J."/>
            <person name="Schrader J."/>
            <person name="Segerman B."/>
            <person name="Shin H."/>
            <person name="Siddiqui A."/>
            <person name="Sterky F."/>
            <person name="Terry A."/>
            <person name="Tsai C.J."/>
            <person name="Uberbacher E."/>
            <person name="Unneberg P."/>
            <person name="Vahala J."/>
            <person name="Wall K."/>
            <person name="Wessler S."/>
            <person name="Yang G."/>
            <person name="Yin T."/>
            <person name="Douglas C."/>
            <person name="Marra M."/>
            <person name="Sandberg G."/>
            <person name="Van de Peer Y."/>
            <person name="Rokhsar D."/>
        </authorList>
    </citation>
    <scope>NUCLEOTIDE SEQUENCE [LARGE SCALE GENOMIC DNA]</scope>
    <source>
        <strain evidence="4">cv. Nisqually</strain>
    </source>
</reference>
<dbReference type="Proteomes" id="UP000006729">
    <property type="component" value="Chromosome 10"/>
</dbReference>
<dbReference type="InParanoid" id="A0A2K1YSU9"/>
<gene>
    <name evidence="3" type="ORF">POPTR_010G121400</name>
</gene>
<feature type="chain" id="PRO_5014342888" description="Wall-associated receptor kinase galacturonan-binding domain-containing protein" evidence="2">
    <location>
        <begin position="21"/>
        <end position="176"/>
    </location>
</feature>
<keyword evidence="1" id="KW-0472">Membrane</keyword>
<dbReference type="EMBL" id="CM009299">
    <property type="protein sequence ID" value="PNT16101.1"/>
    <property type="molecule type" value="Genomic_DNA"/>
</dbReference>
<accession>A0A2K1YSU9</accession>
<proteinExistence type="predicted"/>
<keyword evidence="4" id="KW-1185">Reference proteome</keyword>
<feature type="transmembrane region" description="Helical" evidence="1">
    <location>
        <begin position="128"/>
        <end position="147"/>
    </location>
</feature>
<evidence type="ECO:0000256" key="2">
    <source>
        <dbReference type="SAM" id="SignalP"/>
    </source>
</evidence>
<evidence type="ECO:0000313" key="3">
    <source>
        <dbReference type="EMBL" id="PNT16101.1"/>
    </source>
</evidence>
<feature type="transmembrane region" description="Helical" evidence="1">
    <location>
        <begin position="154"/>
        <end position="173"/>
    </location>
</feature>
<keyword evidence="2" id="KW-0732">Signal</keyword>
<feature type="signal peptide" evidence="2">
    <location>
        <begin position="1"/>
        <end position="20"/>
    </location>
</feature>
<name>A0A2K1YSU9_POPTR</name>
<evidence type="ECO:0000256" key="1">
    <source>
        <dbReference type="SAM" id="Phobius"/>
    </source>
</evidence>
<organism evidence="3 4">
    <name type="scientific">Populus trichocarpa</name>
    <name type="common">Western balsam poplar</name>
    <name type="synonym">Populus balsamifera subsp. trichocarpa</name>
    <dbReference type="NCBI Taxonomy" id="3694"/>
    <lineage>
        <taxon>Eukaryota</taxon>
        <taxon>Viridiplantae</taxon>
        <taxon>Streptophyta</taxon>
        <taxon>Embryophyta</taxon>
        <taxon>Tracheophyta</taxon>
        <taxon>Spermatophyta</taxon>
        <taxon>Magnoliopsida</taxon>
        <taxon>eudicotyledons</taxon>
        <taxon>Gunneridae</taxon>
        <taxon>Pentapetalae</taxon>
        <taxon>rosids</taxon>
        <taxon>fabids</taxon>
        <taxon>Malpighiales</taxon>
        <taxon>Salicaceae</taxon>
        <taxon>Saliceae</taxon>
        <taxon>Populus</taxon>
    </lineage>
</organism>
<evidence type="ECO:0008006" key="5">
    <source>
        <dbReference type="Google" id="ProtNLM"/>
    </source>
</evidence>
<protein>
    <recommendedName>
        <fullName evidence="5">Wall-associated receptor kinase galacturonan-binding domain-containing protein</fullName>
    </recommendedName>
</protein>
<evidence type="ECO:0000313" key="4">
    <source>
        <dbReference type="Proteomes" id="UP000006729"/>
    </source>
</evidence>
<keyword evidence="1" id="KW-0812">Transmembrane</keyword>